<comment type="pathway">
    <text evidence="1 11">One-carbon metabolism; tetrahydrofolate interconversion.</text>
</comment>
<keyword evidence="3 11" id="KW-0554">One-carbon metabolism</keyword>
<dbReference type="SUPFAM" id="SSF51735">
    <property type="entry name" value="NAD(P)-binding Rossmann-fold domains"/>
    <property type="match status" value="1"/>
</dbReference>
<dbReference type="InterPro" id="IPR000672">
    <property type="entry name" value="THF_DH/CycHdrlase"/>
</dbReference>
<feature type="domain" description="Tetrahydrofolate dehydrogenase/cyclohydrolase NAD(P)-binding" evidence="13">
    <location>
        <begin position="130"/>
        <end position="263"/>
    </location>
</feature>
<protein>
    <recommendedName>
        <fullName evidence="11">Bifunctional protein FolD</fullName>
    </recommendedName>
    <domain>
        <recommendedName>
            <fullName evidence="11">Methylenetetrahydrofolate dehydrogenase</fullName>
            <ecNumber evidence="11">1.5.1.5</ecNumber>
        </recommendedName>
    </domain>
    <domain>
        <recommendedName>
            <fullName evidence="11">Methenyltetrahydrofolate cyclohydrolase</fullName>
            <ecNumber evidence="11">3.5.4.9</ecNumber>
        </recommendedName>
    </domain>
</protein>
<accession>A0A2M7BUW8</accession>
<keyword evidence="8 11" id="KW-0368">Histidine biosynthesis</keyword>
<dbReference type="EMBL" id="PEUX01000021">
    <property type="protein sequence ID" value="PIV10364.1"/>
    <property type="molecule type" value="Genomic_DNA"/>
</dbReference>
<dbReference type="GO" id="GO:0005829">
    <property type="term" value="C:cytosol"/>
    <property type="evidence" value="ECO:0007669"/>
    <property type="project" value="TreeGrafter"/>
</dbReference>
<dbReference type="EC" id="3.5.4.9" evidence="11"/>
<evidence type="ECO:0000256" key="10">
    <source>
        <dbReference type="ARBA" id="ARBA00023268"/>
    </source>
</evidence>
<keyword evidence="10 11" id="KW-0511">Multifunctional enzyme</keyword>
<evidence type="ECO:0000256" key="4">
    <source>
        <dbReference type="ARBA" id="ARBA00022755"/>
    </source>
</evidence>
<dbReference type="HAMAP" id="MF_01576">
    <property type="entry name" value="THF_DHG_CYH"/>
    <property type="match status" value="1"/>
</dbReference>
<dbReference type="SUPFAM" id="SSF53223">
    <property type="entry name" value="Aminoacid dehydrogenase-like, N-terminal domain"/>
    <property type="match status" value="1"/>
</dbReference>
<dbReference type="InterPro" id="IPR046346">
    <property type="entry name" value="Aminoacid_DH-like_N_sf"/>
</dbReference>
<dbReference type="FunFam" id="3.40.50.10860:FF:000005">
    <property type="entry name" value="C-1-tetrahydrofolate synthase, cytoplasmic, putative"/>
    <property type="match status" value="1"/>
</dbReference>
<proteinExistence type="inferred from homology"/>
<dbReference type="GO" id="GO:0009086">
    <property type="term" value="P:methionine biosynthetic process"/>
    <property type="evidence" value="ECO:0007669"/>
    <property type="project" value="UniProtKB-KW"/>
</dbReference>
<feature type="domain" description="Tetrahydrofolate dehydrogenase/cyclohydrolase catalytic" evidence="12">
    <location>
        <begin position="4"/>
        <end position="115"/>
    </location>
</feature>
<evidence type="ECO:0000256" key="7">
    <source>
        <dbReference type="ARBA" id="ARBA00023002"/>
    </source>
</evidence>
<dbReference type="Gene3D" id="3.40.50.720">
    <property type="entry name" value="NAD(P)-binding Rossmann-like Domain"/>
    <property type="match status" value="1"/>
</dbReference>
<dbReference type="UniPathway" id="UPA00193"/>
<comment type="catalytic activity">
    <reaction evidence="11">
        <text>(6R)-5,10-methylene-5,6,7,8-tetrahydrofolate + NADP(+) = (6R)-5,10-methenyltetrahydrofolate + NADPH</text>
        <dbReference type="Rhea" id="RHEA:22812"/>
        <dbReference type="ChEBI" id="CHEBI:15636"/>
        <dbReference type="ChEBI" id="CHEBI:57455"/>
        <dbReference type="ChEBI" id="CHEBI:57783"/>
        <dbReference type="ChEBI" id="CHEBI:58349"/>
        <dbReference type="EC" id="1.5.1.5"/>
    </reaction>
</comment>
<feature type="binding site" evidence="11">
    <location>
        <position position="215"/>
    </location>
    <ligand>
        <name>NADP(+)</name>
        <dbReference type="ChEBI" id="CHEBI:58349"/>
    </ligand>
</feature>
<dbReference type="EC" id="1.5.1.5" evidence="11"/>
<keyword evidence="5 11" id="KW-0378">Hydrolase</keyword>
<dbReference type="PANTHER" id="PTHR48099">
    <property type="entry name" value="C-1-TETRAHYDROFOLATE SYNTHASE, CYTOPLASMIC-RELATED"/>
    <property type="match status" value="1"/>
</dbReference>
<evidence type="ECO:0000259" key="12">
    <source>
        <dbReference type="Pfam" id="PF00763"/>
    </source>
</evidence>
<comment type="similarity">
    <text evidence="11">Belongs to the tetrahydrofolate dehydrogenase/cyclohydrolase family.</text>
</comment>
<name>A0A2M7BUW8_9BACT</name>
<dbReference type="Pfam" id="PF00763">
    <property type="entry name" value="THF_DHG_CYH"/>
    <property type="match status" value="1"/>
</dbReference>
<dbReference type="PANTHER" id="PTHR48099:SF5">
    <property type="entry name" value="C-1-TETRAHYDROFOLATE SYNTHASE, CYTOPLASMIC"/>
    <property type="match status" value="1"/>
</dbReference>
<dbReference type="InterPro" id="IPR036291">
    <property type="entry name" value="NAD(P)-bd_dom_sf"/>
</dbReference>
<evidence type="ECO:0000256" key="1">
    <source>
        <dbReference type="ARBA" id="ARBA00004777"/>
    </source>
</evidence>
<dbReference type="GO" id="GO:0000105">
    <property type="term" value="P:L-histidine biosynthetic process"/>
    <property type="evidence" value="ECO:0007669"/>
    <property type="project" value="UniProtKB-KW"/>
</dbReference>
<evidence type="ECO:0000256" key="3">
    <source>
        <dbReference type="ARBA" id="ARBA00022563"/>
    </source>
</evidence>
<dbReference type="PRINTS" id="PR00085">
    <property type="entry name" value="THFDHDRGNASE"/>
</dbReference>
<dbReference type="InterPro" id="IPR020630">
    <property type="entry name" value="THF_DH/CycHdrlase_cat_dom"/>
</dbReference>
<dbReference type="InterPro" id="IPR020631">
    <property type="entry name" value="THF_DH/CycHdrlase_NAD-bd_dom"/>
</dbReference>
<evidence type="ECO:0000256" key="5">
    <source>
        <dbReference type="ARBA" id="ARBA00022801"/>
    </source>
</evidence>
<dbReference type="GO" id="GO:0004477">
    <property type="term" value="F:methenyltetrahydrofolate cyclohydrolase activity"/>
    <property type="evidence" value="ECO:0007669"/>
    <property type="project" value="UniProtKB-UniRule"/>
</dbReference>
<dbReference type="Pfam" id="PF02882">
    <property type="entry name" value="THF_DHG_CYH_C"/>
    <property type="match status" value="1"/>
</dbReference>
<dbReference type="Gene3D" id="3.40.50.10860">
    <property type="entry name" value="Leucine Dehydrogenase, chain A, domain 1"/>
    <property type="match status" value="1"/>
</dbReference>
<comment type="catalytic activity">
    <reaction evidence="11">
        <text>(6R)-5,10-methenyltetrahydrofolate + H2O = (6R)-10-formyltetrahydrofolate + H(+)</text>
        <dbReference type="Rhea" id="RHEA:23700"/>
        <dbReference type="ChEBI" id="CHEBI:15377"/>
        <dbReference type="ChEBI" id="CHEBI:15378"/>
        <dbReference type="ChEBI" id="CHEBI:57455"/>
        <dbReference type="ChEBI" id="CHEBI:195366"/>
        <dbReference type="EC" id="3.5.4.9"/>
    </reaction>
</comment>
<comment type="subunit">
    <text evidence="2 11">Homodimer.</text>
</comment>
<evidence type="ECO:0000313" key="15">
    <source>
        <dbReference type="Proteomes" id="UP000229894"/>
    </source>
</evidence>
<evidence type="ECO:0000256" key="8">
    <source>
        <dbReference type="ARBA" id="ARBA00023102"/>
    </source>
</evidence>
<evidence type="ECO:0000259" key="13">
    <source>
        <dbReference type="Pfam" id="PF02882"/>
    </source>
</evidence>
<evidence type="ECO:0000313" key="14">
    <source>
        <dbReference type="EMBL" id="PIV10364.1"/>
    </source>
</evidence>
<reference evidence="15" key="1">
    <citation type="submission" date="2017-09" db="EMBL/GenBank/DDBJ databases">
        <title>Depth-based differentiation of microbial function through sediment-hosted aquifers and enrichment of novel symbionts in the deep terrestrial subsurface.</title>
        <authorList>
            <person name="Probst A.J."/>
            <person name="Ladd B."/>
            <person name="Jarett J.K."/>
            <person name="Geller-Mcgrath D.E."/>
            <person name="Sieber C.M.K."/>
            <person name="Emerson J.B."/>
            <person name="Anantharaman K."/>
            <person name="Thomas B.C."/>
            <person name="Malmstrom R."/>
            <person name="Stieglmeier M."/>
            <person name="Klingl A."/>
            <person name="Woyke T."/>
            <person name="Ryan C.M."/>
            <person name="Banfield J.F."/>
        </authorList>
    </citation>
    <scope>NUCLEOTIDE SEQUENCE [LARGE SCALE GENOMIC DNA]</scope>
</reference>
<comment type="function">
    <text evidence="11">Catalyzes the oxidation of 5,10-methylenetetrahydrofolate to 5,10-methenyltetrahydrofolate and then the hydrolysis of 5,10-methenyltetrahydrofolate to 10-formyltetrahydrofolate.</text>
</comment>
<dbReference type="GO" id="GO:0035999">
    <property type="term" value="P:tetrahydrofolate interconversion"/>
    <property type="evidence" value="ECO:0007669"/>
    <property type="project" value="UniProtKB-UniRule"/>
</dbReference>
<gene>
    <name evidence="11" type="primary">folD</name>
    <name evidence="14" type="ORF">COS49_00960</name>
</gene>
<keyword evidence="9 11" id="KW-0486">Methionine biosynthesis</keyword>
<sequence length="264" mass="29034">MKIIDGKKIADQILDGLKNEIDQKNLQPCLAVISIGDEPASLLYVQKKEEAAQKIGIKIRKHHLPERTLEKEILGLIDSLNKDSRINGVLIQLPLPNHLAADKIIQAIEPTKDVDGFIKESRFESPFILAIWQALVATGQELKNKKIVALVNSDIFGQALKLYLKGLSVDYLIGFKNEFIEYLEKADIVVTALGQSNLIKGEMIKQGAILIDGGISRKDNKTMGDVDKESVQEKAGWLTPIPGGIGPLTVAFLLKNVVLAVQRA</sequence>
<comment type="caution">
    <text evidence="11">Lacks conserved residue(s) required for the propagation of feature annotation.</text>
</comment>
<organism evidence="14 15">
    <name type="scientific">Candidatus Portnoybacteria bacterium CG03_land_8_20_14_0_80_41_10</name>
    <dbReference type="NCBI Taxonomy" id="1974808"/>
    <lineage>
        <taxon>Bacteria</taxon>
        <taxon>Candidatus Portnoyibacteriota</taxon>
    </lineage>
</organism>
<evidence type="ECO:0000256" key="6">
    <source>
        <dbReference type="ARBA" id="ARBA00022857"/>
    </source>
</evidence>
<keyword evidence="11" id="KW-0028">Amino-acid biosynthesis</keyword>
<evidence type="ECO:0000256" key="2">
    <source>
        <dbReference type="ARBA" id="ARBA00011738"/>
    </source>
</evidence>
<dbReference type="GO" id="GO:0006164">
    <property type="term" value="P:purine nucleotide biosynthetic process"/>
    <property type="evidence" value="ECO:0007669"/>
    <property type="project" value="UniProtKB-KW"/>
</dbReference>
<comment type="caution">
    <text evidence="14">The sequence shown here is derived from an EMBL/GenBank/DDBJ whole genome shotgun (WGS) entry which is preliminary data.</text>
</comment>
<evidence type="ECO:0000256" key="11">
    <source>
        <dbReference type="HAMAP-Rule" id="MF_01576"/>
    </source>
</evidence>
<dbReference type="PROSITE" id="PS00766">
    <property type="entry name" value="THF_DHG_CYH_1"/>
    <property type="match status" value="1"/>
</dbReference>
<keyword evidence="4 11" id="KW-0658">Purine biosynthesis</keyword>
<keyword evidence="6 11" id="KW-0521">NADP</keyword>
<dbReference type="AlphaFoldDB" id="A0A2M7BUW8"/>
<dbReference type="GO" id="GO:0004488">
    <property type="term" value="F:methylenetetrahydrofolate dehydrogenase (NADP+) activity"/>
    <property type="evidence" value="ECO:0007669"/>
    <property type="project" value="UniProtKB-UniRule"/>
</dbReference>
<dbReference type="InterPro" id="IPR020867">
    <property type="entry name" value="THF_DH/CycHdrlase_CS"/>
</dbReference>
<keyword evidence="7 11" id="KW-0560">Oxidoreductase</keyword>
<dbReference type="Proteomes" id="UP000229894">
    <property type="component" value="Unassembled WGS sequence"/>
</dbReference>
<evidence type="ECO:0000256" key="9">
    <source>
        <dbReference type="ARBA" id="ARBA00023167"/>
    </source>
</evidence>